<evidence type="ECO:0000313" key="3">
    <source>
        <dbReference type="Proteomes" id="UP000627166"/>
    </source>
</evidence>
<dbReference type="EMBL" id="JACSQB010000118">
    <property type="protein sequence ID" value="MBD8048207.1"/>
    <property type="molecule type" value="Genomic_DNA"/>
</dbReference>
<keyword evidence="1" id="KW-0175">Coiled coil</keyword>
<organism evidence="2 3">
    <name type="scientific">Clostridium faecium</name>
    <dbReference type="NCBI Taxonomy" id="2762223"/>
    <lineage>
        <taxon>Bacteria</taxon>
        <taxon>Bacillati</taxon>
        <taxon>Bacillota</taxon>
        <taxon>Clostridia</taxon>
        <taxon>Eubacteriales</taxon>
        <taxon>Clostridiaceae</taxon>
        <taxon>Clostridium</taxon>
    </lineage>
</organism>
<proteinExistence type="predicted"/>
<evidence type="ECO:0000256" key="1">
    <source>
        <dbReference type="SAM" id="Coils"/>
    </source>
</evidence>
<name>A0ABR8YVP2_9CLOT</name>
<gene>
    <name evidence="2" type="ORF">H9637_14370</name>
</gene>
<evidence type="ECO:0008006" key="4">
    <source>
        <dbReference type="Google" id="ProtNLM"/>
    </source>
</evidence>
<dbReference type="RefSeq" id="WP_191741156.1">
    <property type="nucleotide sequence ID" value="NZ_JACSQB010000118.1"/>
</dbReference>
<dbReference type="Proteomes" id="UP000627166">
    <property type="component" value="Unassembled WGS sequence"/>
</dbReference>
<feature type="coiled-coil region" evidence="1">
    <location>
        <begin position="6"/>
        <end position="33"/>
    </location>
</feature>
<keyword evidence="3" id="KW-1185">Reference proteome</keyword>
<protein>
    <recommendedName>
        <fullName evidence="4">Spo0E family sporulation regulatory protein-aspartic acid phosphatase</fullName>
    </recommendedName>
</protein>
<evidence type="ECO:0000313" key="2">
    <source>
        <dbReference type="EMBL" id="MBD8048207.1"/>
    </source>
</evidence>
<sequence>MKENNLHLAQRDIDEALNTIEKLENSIKENVLSEDFVKKNFLELAKKMQEIENLLKKEGIL</sequence>
<comment type="caution">
    <text evidence="2">The sequence shown here is derived from an EMBL/GenBank/DDBJ whole genome shotgun (WGS) entry which is preliminary data.</text>
</comment>
<accession>A0ABR8YVP2</accession>
<reference evidence="2 3" key="1">
    <citation type="submission" date="2020-08" db="EMBL/GenBank/DDBJ databases">
        <title>A Genomic Blueprint of the Chicken Gut Microbiome.</title>
        <authorList>
            <person name="Gilroy R."/>
            <person name="Ravi A."/>
            <person name="Getino M."/>
            <person name="Pursley I."/>
            <person name="Horton D.L."/>
            <person name="Alikhan N.-F."/>
            <person name="Baker D."/>
            <person name="Gharbi K."/>
            <person name="Hall N."/>
            <person name="Watson M."/>
            <person name="Adriaenssens E.M."/>
            <person name="Foster-Nyarko E."/>
            <person name="Jarju S."/>
            <person name="Secka A."/>
            <person name="Antonio M."/>
            <person name="Oren A."/>
            <person name="Chaudhuri R."/>
            <person name="La Ragione R.M."/>
            <person name="Hildebrand F."/>
            <person name="Pallen M.J."/>
        </authorList>
    </citation>
    <scope>NUCLEOTIDE SEQUENCE [LARGE SCALE GENOMIC DNA]</scope>
    <source>
        <strain evidence="2 3">N37</strain>
    </source>
</reference>